<protein>
    <recommendedName>
        <fullName evidence="4">Secondary thiamine-phosphate synthase enzyme</fullName>
    </recommendedName>
</protein>
<dbReference type="Pfam" id="PF01894">
    <property type="entry name" value="YjbQ"/>
    <property type="match status" value="1"/>
</dbReference>
<name>A0A1S6ISG3_9FIRM</name>
<dbReference type="SUPFAM" id="SSF111038">
    <property type="entry name" value="YjbQ-like"/>
    <property type="match status" value="1"/>
</dbReference>
<dbReference type="PROSITE" id="PS01314">
    <property type="entry name" value="UPF0047"/>
    <property type="match status" value="1"/>
</dbReference>
<dbReference type="STRING" id="1833852.B0537_00350"/>
<evidence type="ECO:0000313" key="2">
    <source>
        <dbReference type="EMBL" id="AQS57713.1"/>
    </source>
</evidence>
<reference evidence="2 3" key="1">
    <citation type="journal article" date="2016" name="Int. J. Syst. Evol. Microbiol.">
        <title>Desulfotomaculum ferrireducens sp. nov., a moderately thermophilic sulfate-reducing and dissimilatory Fe(III)-reducing bacterium isolated from compost.</title>
        <authorList>
            <person name="Yang G."/>
            <person name="Guo J."/>
            <person name="Zhuang L."/>
            <person name="Yuan Y."/>
            <person name="Zhou S."/>
        </authorList>
    </citation>
    <scope>NUCLEOTIDE SEQUENCE [LARGE SCALE GENOMIC DNA]</scope>
    <source>
        <strain evidence="2 3">GSS09</strain>
    </source>
</reference>
<organism evidence="2 3">
    <name type="scientific">Desulforamulus ferrireducens</name>
    <dbReference type="NCBI Taxonomy" id="1833852"/>
    <lineage>
        <taxon>Bacteria</taxon>
        <taxon>Bacillati</taxon>
        <taxon>Bacillota</taxon>
        <taxon>Clostridia</taxon>
        <taxon>Eubacteriales</taxon>
        <taxon>Peptococcaceae</taxon>
        <taxon>Desulforamulus</taxon>
    </lineage>
</organism>
<evidence type="ECO:0008006" key="4">
    <source>
        <dbReference type="Google" id="ProtNLM"/>
    </source>
</evidence>
<dbReference type="RefSeq" id="WP_077712675.1">
    <property type="nucleotide sequence ID" value="NZ_CP019698.1"/>
</dbReference>
<dbReference type="OrthoDB" id="9801725at2"/>
<dbReference type="Gene3D" id="2.60.120.460">
    <property type="entry name" value="YjbQ-like"/>
    <property type="match status" value="1"/>
</dbReference>
<evidence type="ECO:0000313" key="3">
    <source>
        <dbReference type="Proteomes" id="UP000189464"/>
    </source>
</evidence>
<dbReference type="NCBIfam" id="TIGR00149">
    <property type="entry name" value="TIGR00149_YjbQ"/>
    <property type="match status" value="1"/>
</dbReference>
<dbReference type="PANTHER" id="PTHR30615">
    <property type="entry name" value="UNCHARACTERIZED PROTEIN YJBQ-RELATED"/>
    <property type="match status" value="1"/>
</dbReference>
<comment type="similarity">
    <text evidence="1">Belongs to the UPF0047 family.</text>
</comment>
<dbReference type="PIRSF" id="PIRSF004681">
    <property type="entry name" value="UCP004681"/>
    <property type="match status" value="1"/>
</dbReference>
<dbReference type="Proteomes" id="UP000189464">
    <property type="component" value="Chromosome"/>
</dbReference>
<keyword evidence="3" id="KW-1185">Reference proteome</keyword>
<dbReference type="EMBL" id="CP019698">
    <property type="protein sequence ID" value="AQS57713.1"/>
    <property type="molecule type" value="Genomic_DNA"/>
</dbReference>
<gene>
    <name evidence="2" type="ORF">B0537_00350</name>
</gene>
<accession>A0A1S6ISG3</accession>
<proteinExistence type="inferred from homology"/>
<dbReference type="InterPro" id="IPR035917">
    <property type="entry name" value="YjbQ-like_sf"/>
</dbReference>
<evidence type="ECO:0000256" key="1">
    <source>
        <dbReference type="ARBA" id="ARBA00005534"/>
    </source>
</evidence>
<dbReference type="InterPro" id="IPR001602">
    <property type="entry name" value="UPF0047_YjbQ-like"/>
</dbReference>
<dbReference type="PANTHER" id="PTHR30615:SF8">
    <property type="entry name" value="UPF0047 PROTEIN C4A8.02C"/>
    <property type="match status" value="1"/>
</dbReference>
<dbReference type="AlphaFoldDB" id="A0A1S6ISG3"/>
<sequence>MLHKLQLQSSSRDQMIDITHEVRTVIEQEKVRNGVVTVYCPHTTAGITINENADPDVVRDFLMRLDEVYPWQHPKYRHAEGNSAAHLKASTVGASQTVPVVEGRLMLGTWQGIYFCEFDGPRKRTFYVKAQRD</sequence>
<dbReference type="KEGG" id="dfg:B0537_00350"/>